<dbReference type="Pfam" id="PF00149">
    <property type="entry name" value="Metallophos"/>
    <property type="match status" value="1"/>
</dbReference>
<evidence type="ECO:0000313" key="9">
    <source>
        <dbReference type="Proteomes" id="UP001501444"/>
    </source>
</evidence>
<evidence type="ECO:0000256" key="2">
    <source>
        <dbReference type="ARBA" id="ARBA00013365"/>
    </source>
</evidence>
<keyword evidence="6" id="KW-0233">DNA recombination</keyword>
<evidence type="ECO:0000256" key="5">
    <source>
        <dbReference type="ARBA" id="ARBA00022839"/>
    </source>
</evidence>
<dbReference type="InterPro" id="IPR041796">
    <property type="entry name" value="Mre11_N"/>
</dbReference>
<evidence type="ECO:0000256" key="6">
    <source>
        <dbReference type="RuleBase" id="RU363069"/>
    </source>
</evidence>
<feature type="domain" description="Calcineurin-like phosphoesterase" evidence="7">
    <location>
        <begin position="10"/>
        <end position="233"/>
    </location>
</feature>
<protein>
    <recommendedName>
        <fullName evidence="2 6">Nuclease SbcCD subunit D</fullName>
    </recommendedName>
</protein>
<dbReference type="Gene3D" id="3.60.21.10">
    <property type="match status" value="1"/>
</dbReference>
<sequence>MNVPRTSTQVLHTSDWHLGKTTWGHSRVKDHERVLAEIVDTAAAKKPDLILNTGDLFDQHRPPVQAMQHATDVLRALSEIAPVVVISGNHDSAVLLHWLHGLLRYGDRIHIVADPDAARAGTIRRFPIGDGRLHLAALPFITANRIITALDDPTTRRRAYADHIAAVQRELLHRLHEDFDPVRDVSVLAAHQYLAGSIPSRTENPNHTCDFYAMDPDQIPQVDYAAFGHIHKPQDLPGRVVGAYAGSPIQLDFGEVGETKSVVIAHLQPGAPTRIDRIPLQTGRRLEIPSGTLDELRVHAGSITNEICRIVARTPTHDPNLSRQVRALFPDATIVQIDEDAADRTLDLITSDTAPDSEPDNVTMFSTYLAQHRTPLANAGHVLELFSTLLHQADDELPPVLPAEELLSEDLSTFTVPAEEEALA</sequence>
<reference evidence="8 9" key="1">
    <citation type="journal article" date="2019" name="Int. J. Syst. Evol. Microbiol.">
        <title>The Global Catalogue of Microorganisms (GCM) 10K type strain sequencing project: providing services to taxonomists for standard genome sequencing and annotation.</title>
        <authorList>
            <consortium name="The Broad Institute Genomics Platform"/>
            <consortium name="The Broad Institute Genome Sequencing Center for Infectious Disease"/>
            <person name="Wu L."/>
            <person name="Ma J."/>
        </authorList>
    </citation>
    <scope>NUCLEOTIDE SEQUENCE [LARGE SCALE GENOMIC DNA]</scope>
    <source>
        <strain evidence="8 9">JCM 3272</strain>
    </source>
</reference>
<dbReference type="RefSeq" id="WP_344620237.1">
    <property type="nucleotide sequence ID" value="NZ_BAAARV010000125.1"/>
</dbReference>
<evidence type="ECO:0000313" key="8">
    <source>
        <dbReference type="EMBL" id="GAA2391955.1"/>
    </source>
</evidence>
<evidence type="ECO:0000256" key="3">
    <source>
        <dbReference type="ARBA" id="ARBA00022722"/>
    </source>
</evidence>
<proteinExistence type="inferred from homology"/>
<keyword evidence="9" id="KW-1185">Reference proteome</keyword>
<comment type="caution">
    <text evidence="8">The sequence shown here is derived from an EMBL/GenBank/DDBJ whole genome shotgun (WGS) entry which is preliminary data.</text>
</comment>
<organism evidence="8 9">
    <name type="scientific">Dactylosporangium salmoneum</name>
    <dbReference type="NCBI Taxonomy" id="53361"/>
    <lineage>
        <taxon>Bacteria</taxon>
        <taxon>Bacillati</taxon>
        <taxon>Actinomycetota</taxon>
        <taxon>Actinomycetes</taxon>
        <taxon>Micromonosporales</taxon>
        <taxon>Micromonosporaceae</taxon>
        <taxon>Dactylosporangium</taxon>
    </lineage>
</organism>
<dbReference type="SUPFAM" id="SSF56300">
    <property type="entry name" value="Metallo-dependent phosphatases"/>
    <property type="match status" value="1"/>
</dbReference>
<keyword evidence="3 6" id="KW-0540">Nuclease</keyword>
<comment type="function">
    <text evidence="6">SbcCD cleaves DNA hairpin structures. These structures can inhibit DNA replication and are intermediates in certain DNA recombination reactions. The complex acts as a 3'-&gt;5' double strand exonuclease that can open hairpins. It also has a 5' single-strand endonuclease activity.</text>
</comment>
<keyword evidence="6" id="KW-0255">Endonuclease</keyword>
<dbReference type="PANTHER" id="PTHR30337:SF0">
    <property type="entry name" value="NUCLEASE SBCCD SUBUNIT D"/>
    <property type="match status" value="1"/>
</dbReference>
<dbReference type="GO" id="GO:0004527">
    <property type="term" value="F:exonuclease activity"/>
    <property type="evidence" value="ECO:0007669"/>
    <property type="project" value="UniProtKB-KW"/>
</dbReference>
<dbReference type="InterPro" id="IPR029052">
    <property type="entry name" value="Metallo-depent_PP-like"/>
</dbReference>
<comment type="subunit">
    <text evidence="6">Heterodimer of SbcC and SbcD.</text>
</comment>
<keyword evidence="4 6" id="KW-0378">Hydrolase</keyword>
<accession>A0ABN3I0H4</accession>
<dbReference type="PANTHER" id="PTHR30337">
    <property type="entry name" value="COMPONENT OF ATP-DEPENDENT DSDNA EXONUCLEASE"/>
    <property type="match status" value="1"/>
</dbReference>
<gene>
    <name evidence="6" type="primary">sbcD</name>
    <name evidence="8" type="ORF">GCM10010170_104480</name>
</gene>
<evidence type="ECO:0000256" key="1">
    <source>
        <dbReference type="ARBA" id="ARBA00010555"/>
    </source>
</evidence>
<dbReference type="InterPro" id="IPR050535">
    <property type="entry name" value="DNA_Repair-Maintenance_Comp"/>
</dbReference>
<dbReference type="InterPro" id="IPR004593">
    <property type="entry name" value="SbcD"/>
</dbReference>
<evidence type="ECO:0000256" key="4">
    <source>
        <dbReference type="ARBA" id="ARBA00022801"/>
    </source>
</evidence>
<dbReference type="NCBIfam" id="TIGR00619">
    <property type="entry name" value="sbcd"/>
    <property type="match status" value="1"/>
</dbReference>
<dbReference type="EMBL" id="BAAARV010000125">
    <property type="protein sequence ID" value="GAA2391955.1"/>
    <property type="molecule type" value="Genomic_DNA"/>
</dbReference>
<evidence type="ECO:0000259" key="7">
    <source>
        <dbReference type="Pfam" id="PF00149"/>
    </source>
</evidence>
<keyword evidence="5 6" id="KW-0269">Exonuclease</keyword>
<keyword evidence="6" id="KW-0235">DNA replication</keyword>
<dbReference type="InterPro" id="IPR004843">
    <property type="entry name" value="Calcineurin-like_PHP"/>
</dbReference>
<name>A0ABN3I0H4_9ACTN</name>
<dbReference type="Proteomes" id="UP001501444">
    <property type="component" value="Unassembled WGS sequence"/>
</dbReference>
<comment type="similarity">
    <text evidence="1 6">Belongs to the SbcD family.</text>
</comment>
<dbReference type="CDD" id="cd00840">
    <property type="entry name" value="MPP_Mre11_N"/>
    <property type="match status" value="1"/>
</dbReference>